<dbReference type="OMA" id="NSRFRCE"/>
<name>A0A2P6RL41_ROSCH</name>
<keyword evidence="5" id="KW-0862">Zinc</keyword>
<evidence type="ECO:0000259" key="7">
    <source>
        <dbReference type="PROSITE" id="PS50089"/>
    </source>
</evidence>
<dbReference type="GO" id="GO:0016567">
    <property type="term" value="P:protein ubiquitination"/>
    <property type="evidence" value="ECO:0007669"/>
    <property type="project" value="InterPro"/>
</dbReference>
<evidence type="ECO:0000256" key="4">
    <source>
        <dbReference type="ARBA" id="ARBA00022771"/>
    </source>
</evidence>
<dbReference type="Gramene" id="PRQ47121">
    <property type="protein sequence ID" value="PRQ47121"/>
    <property type="gene ID" value="RchiOBHm_Chr2g0096251"/>
</dbReference>
<evidence type="ECO:0000313" key="8">
    <source>
        <dbReference type="EMBL" id="PRQ47121.1"/>
    </source>
</evidence>
<dbReference type="InterPro" id="IPR017907">
    <property type="entry name" value="Znf_RING_CS"/>
</dbReference>
<dbReference type="PROSITE" id="PS00518">
    <property type="entry name" value="ZF_RING_1"/>
    <property type="match status" value="1"/>
</dbReference>
<organism evidence="8 9">
    <name type="scientific">Rosa chinensis</name>
    <name type="common">China rose</name>
    <dbReference type="NCBI Taxonomy" id="74649"/>
    <lineage>
        <taxon>Eukaryota</taxon>
        <taxon>Viridiplantae</taxon>
        <taxon>Streptophyta</taxon>
        <taxon>Embryophyta</taxon>
        <taxon>Tracheophyta</taxon>
        <taxon>Spermatophyta</taxon>
        <taxon>Magnoliopsida</taxon>
        <taxon>eudicotyledons</taxon>
        <taxon>Gunneridae</taxon>
        <taxon>Pentapetalae</taxon>
        <taxon>rosids</taxon>
        <taxon>fabids</taxon>
        <taxon>Rosales</taxon>
        <taxon>Rosaceae</taxon>
        <taxon>Rosoideae</taxon>
        <taxon>Rosoideae incertae sedis</taxon>
        <taxon>Rosa</taxon>
    </lineage>
</organism>
<dbReference type="InterPro" id="IPR031127">
    <property type="entry name" value="E3_UB_ligase_RBR"/>
</dbReference>
<keyword evidence="3" id="KW-0479">Metal-binding</keyword>
<feature type="domain" description="RING-type" evidence="7">
    <location>
        <begin position="26"/>
        <end position="73"/>
    </location>
</feature>
<dbReference type="GO" id="GO:0008270">
    <property type="term" value="F:zinc ion binding"/>
    <property type="evidence" value="ECO:0007669"/>
    <property type="project" value="UniProtKB-KW"/>
</dbReference>
<dbReference type="PANTHER" id="PTHR11685">
    <property type="entry name" value="RBR FAMILY RING FINGER AND IBR DOMAIN-CONTAINING"/>
    <property type="match status" value="1"/>
</dbReference>
<dbReference type="STRING" id="74649.A0A2P6RL41"/>
<dbReference type="EMBL" id="PDCK01000040">
    <property type="protein sequence ID" value="PRQ47121.1"/>
    <property type="molecule type" value="Genomic_DNA"/>
</dbReference>
<protein>
    <submittedName>
        <fullName evidence="8">Putative transcription factor C2H2 family</fullName>
    </submittedName>
</protein>
<dbReference type="GO" id="GO:0004842">
    <property type="term" value="F:ubiquitin-protein transferase activity"/>
    <property type="evidence" value="ECO:0007669"/>
    <property type="project" value="InterPro"/>
</dbReference>
<proteinExistence type="inferred from homology"/>
<evidence type="ECO:0000256" key="3">
    <source>
        <dbReference type="ARBA" id="ARBA00022723"/>
    </source>
</evidence>
<evidence type="ECO:0000256" key="6">
    <source>
        <dbReference type="PROSITE-ProRule" id="PRU00175"/>
    </source>
</evidence>
<dbReference type="AlphaFoldDB" id="A0A2P6RL41"/>
<comment type="function">
    <text evidence="1">Might act as an E3 ubiquitin-protein ligase, or as part of E3 complex, which accepts ubiquitin from specific E2 ubiquitin-conjugating enzymes and then transfers it to substrates.</text>
</comment>
<dbReference type="Gene3D" id="1.20.120.1750">
    <property type="match status" value="1"/>
</dbReference>
<keyword evidence="4 6" id="KW-0863">Zinc-finger</keyword>
<evidence type="ECO:0000313" key="9">
    <source>
        <dbReference type="Proteomes" id="UP000238479"/>
    </source>
</evidence>
<gene>
    <name evidence="8" type="ORF">RchiOBHm_Chr2g0096251</name>
</gene>
<sequence length="174" mass="19576">MNPPIISNGQSSTSTSFDTPRRTFICGLCLKPIQLEDSFDFKGCPHFYCTPCIVNFVVSKLQDNADWSLQCPVPTCTGTLDPDYCRPILPSQAFDSWMNAYCVIRSSNLLMVPKAVIVELAKKKKWRKCPKCNYYVEKKDGCTYIKCRHAFCYNCGIAAAADGTHTYHCPSCKK</sequence>
<dbReference type="Gene3D" id="3.30.40.10">
    <property type="entry name" value="Zinc/RING finger domain, C3HC4 (zinc finger)"/>
    <property type="match status" value="1"/>
</dbReference>
<keyword evidence="9" id="KW-1185">Reference proteome</keyword>
<dbReference type="SMART" id="SM00184">
    <property type="entry name" value="RING"/>
    <property type="match status" value="2"/>
</dbReference>
<dbReference type="InterPro" id="IPR001841">
    <property type="entry name" value="Znf_RING"/>
</dbReference>
<dbReference type="SUPFAM" id="SSF57850">
    <property type="entry name" value="RING/U-box"/>
    <property type="match status" value="2"/>
</dbReference>
<comment type="similarity">
    <text evidence="2">Belongs to the RBR family. Ariadne subfamily.</text>
</comment>
<dbReference type="PROSITE" id="PS50089">
    <property type="entry name" value="ZF_RING_2"/>
    <property type="match status" value="2"/>
</dbReference>
<accession>A0A2P6RL41</accession>
<comment type="caution">
    <text evidence="8">The sequence shown here is derived from an EMBL/GenBank/DDBJ whole genome shotgun (WGS) entry which is preliminary data.</text>
</comment>
<evidence type="ECO:0000256" key="2">
    <source>
        <dbReference type="ARBA" id="ARBA00005884"/>
    </source>
</evidence>
<evidence type="ECO:0000256" key="1">
    <source>
        <dbReference type="ARBA" id="ARBA00003976"/>
    </source>
</evidence>
<feature type="domain" description="RING-type" evidence="7">
    <location>
        <begin position="129"/>
        <end position="173"/>
    </location>
</feature>
<dbReference type="Proteomes" id="UP000238479">
    <property type="component" value="Chromosome 2"/>
</dbReference>
<reference evidence="8 9" key="1">
    <citation type="journal article" date="2018" name="Nat. Genet.">
        <title>The Rosa genome provides new insights in the design of modern roses.</title>
        <authorList>
            <person name="Bendahmane M."/>
        </authorList>
    </citation>
    <scope>NUCLEOTIDE SEQUENCE [LARGE SCALE GENOMIC DNA]</scope>
    <source>
        <strain evidence="9">cv. Old Blush</strain>
    </source>
</reference>
<dbReference type="InterPro" id="IPR013083">
    <property type="entry name" value="Znf_RING/FYVE/PHD"/>
</dbReference>
<evidence type="ECO:0000256" key="5">
    <source>
        <dbReference type="ARBA" id="ARBA00022833"/>
    </source>
</evidence>